<evidence type="ECO:0000259" key="3">
    <source>
        <dbReference type="Pfam" id="PF14215"/>
    </source>
</evidence>
<dbReference type="InterPro" id="IPR025610">
    <property type="entry name" value="MYC/MYB_N"/>
</dbReference>
<dbReference type="Proteomes" id="UP001152561">
    <property type="component" value="Unassembled WGS sequence"/>
</dbReference>
<keyword evidence="1" id="KW-0805">Transcription regulation</keyword>
<dbReference type="PANTHER" id="PTHR46633:SF6">
    <property type="entry name" value="TRANSCRIPTION FACTOR MYC_MYB N-TERMINAL DOMAIN-CONTAINING PROTEIN"/>
    <property type="match status" value="1"/>
</dbReference>
<dbReference type="EMBL" id="JAJAGQ010000017">
    <property type="protein sequence ID" value="KAJ8538112.1"/>
    <property type="molecule type" value="Genomic_DNA"/>
</dbReference>
<keyword evidence="5" id="KW-1185">Reference proteome</keyword>
<sequence>MEGGLPMLNCLLQHTLRSLCTCSEWVYAVFWRIVPRNYPPPKWDHGGGLLDRAKGNKRNWILVWEDGFCDFYECEKSKREYVRINFGPEIFFKMSHEVYSVGEGLVGKVAVDSSHRWVFKDAPNEKDSSFICSWNLSIEPQPRAWGVQFNSGIQTIAVISVREGIIQLGSFNKVLEDLNLVLSIQRKFSYLQSIPDIYAIQRPSWPIQRPYINKPNNVTPVNETSCRMDDKHKLIGSKRLHGERLIHEFPVKSINLGNNSPQSMASLPLWSMPANAVHEMSTLHDRVMRNTTSKNVDGLGHFKFEEAEESDKFSLNQNLGLENKVVEVGFRQLGKGVAAPNPN</sequence>
<comment type="caution">
    <text evidence="4">The sequence shown here is derived from an EMBL/GenBank/DDBJ whole genome shotgun (WGS) entry which is preliminary data.</text>
</comment>
<name>A0A9Q1LMJ0_9SOLA</name>
<evidence type="ECO:0000313" key="5">
    <source>
        <dbReference type="Proteomes" id="UP001152561"/>
    </source>
</evidence>
<feature type="domain" description="Transcription factor MYC/MYB N-terminal" evidence="3">
    <location>
        <begin position="12"/>
        <end position="76"/>
    </location>
</feature>
<gene>
    <name evidence="4" type="ORF">K7X08_014652</name>
</gene>
<evidence type="ECO:0000256" key="1">
    <source>
        <dbReference type="ARBA" id="ARBA00023015"/>
    </source>
</evidence>
<accession>A0A9Q1LMJ0</accession>
<dbReference type="OrthoDB" id="1876470at2759"/>
<feature type="domain" description="Transcription factor MYC/MYB N-terminal" evidence="3">
    <location>
        <begin position="91"/>
        <end position="188"/>
    </location>
</feature>
<evidence type="ECO:0000313" key="4">
    <source>
        <dbReference type="EMBL" id="KAJ8538112.1"/>
    </source>
</evidence>
<proteinExistence type="predicted"/>
<reference evidence="5" key="1">
    <citation type="journal article" date="2023" name="Proc. Natl. Acad. Sci. U.S.A.">
        <title>Genomic and structural basis for evolution of tropane alkaloid biosynthesis.</title>
        <authorList>
            <person name="Wanga Y.-J."/>
            <person name="Taina T."/>
            <person name="Yua J.-Y."/>
            <person name="Lia J."/>
            <person name="Xua B."/>
            <person name="Chenc J."/>
            <person name="D'Auriad J.C."/>
            <person name="Huanga J.-P."/>
            <person name="Huanga S.-X."/>
        </authorList>
    </citation>
    <scope>NUCLEOTIDE SEQUENCE [LARGE SCALE GENOMIC DNA]</scope>
    <source>
        <strain evidence="5">cv. KIB-2019</strain>
    </source>
</reference>
<organism evidence="4 5">
    <name type="scientific">Anisodus acutangulus</name>
    <dbReference type="NCBI Taxonomy" id="402998"/>
    <lineage>
        <taxon>Eukaryota</taxon>
        <taxon>Viridiplantae</taxon>
        <taxon>Streptophyta</taxon>
        <taxon>Embryophyta</taxon>
        <taxon>Tracheophyta</taxon>
        <taxon>Spermatophyta</taxon>
        <taxon>Magnoliopsida</taxon>
        <taxon>eudicotyledons</taxon>
        <taxon>Gunneridae</taxon>
        <taxon>Pentapetalae</taxon>
        <taxon>asterids</taxon>
        <taxon>lamiids</taxon>
        <taxon>Solanales</taxon>
        <taxon>Solanaceae</taxon>
        <taxon>Solanoideae</taxon>
        <taxon>Hyoscyameae</taxon>
        <taxon>Anisodus</taxon>
    </lineage>
</organism>
<dbReference type="PANTHER" id="PTHR46633">
    <property type="entry name" value="TRANSCRIPTION FACTOR MYC/MYB-RELATED"/>
    <property type="match status" value="1"/>
</dbReference>
<protein>
    <recommendedName>
        <fullName evidence="3">Transcription factor MYC/MYB N-terminal domain-containing protein</fullName>
    </recommendedName>
</protein>
<keyword evidence="2" id="KW-0804">Transcription</keyword>
<dbReference type="Pfam" id="PF14215">
    <property type="entry name" value="bHLH-MYC_N"/>
    <property type="match status" value="2"/>
</dbReference>
<dbReference type="AlphaFoldDB" id="A0A9Q1LMJ0"/>
<evidence type="ECO:0000256" key="2">
    <source>
        <dbReference type="ARBA" id="ARBA00023163"/>
    </source>
</evidence>